<dbReference type="Pfam" id="PF00149">
    <property type="entry name" value="Metallophos"/>
    <property type="match status" value="1"/>
</dbReference>
<dbReference type="SUPFAM" id="SSF56300">
    <property type="entry name" value="Metallo-dependent phosphatases"/>
    <property type="match status" value="1"/>
</dbReference>
<dbReference type="InterPro" id="IPR050126">
    <property type="entry name" value="Ap4A_hydrolase"/>
</dbReference>
<dbReference type="Proteomes" id="UP000433652">
    <property type="component" value="Unassembled WGS sequence"/>
</dbReference>
<evidence type="ECO:0000313" key="2">
    <source>
        <dbReference type="EMBL" id="MXO59481.1"/>
    </source>
</evidence>
<dbReference type="InterPro" id="IPR029052">
    <property type="entry name" value="Metallo-depent_PP-like"/>
</dbReference>
<keyword evidence="3" id="KW-1185">Reference proteome</keyword>
<dbReference type="GO" id="GO:0008803">
    <property type="term" value="F:bis(5'-nucleosyl)-tetraphosphatase (symmetrical) activity"/>
    <property type="evidence" value="ECO:0007669"/>
    <property type="project" value="TreeGrafter"/>
</dbReference>
<reference evidence="2 3" key="1">
    <citation type="submission" date="2019-12" db="EMBL/GenBank/DDBJ databases">
        <title>Genomic-based taxomic classification of the family Erythrobacteraceae.</title>
        <authorList>
            <person name="Xu L."/>
        </authorList>
    </citation>
    <scope>NUCLEOTIDE SEQUENCE [LARGE SCALE GENOMIC DNA]</scope>
    <source>
        <strain evidence="2 3">MCCC 1K01500</strain>
    </source>
</reference>
<dbReference type="Gene3D" id="3.60.21.10">
    <property type="match status" value="1"/>
</dbReference>
<dbReference type="GO" id="GO:0110154">
    <property type="term" value="P:RNA decapping"/>
    <property type="evidence" value="ECO:0007669"/>
    <property type="project" value="TreeGrafter"/>
</dbReference>
<dbReference type="InterPro" id="IPR004843">
    <property type="entry name" value="Calcineurin-like_PHP"/>
</dbReference>
<dbReference type="GO" id="GO:0005737">
    <property type="term" value="C:cytoplasm"/>
    <property type="evidence" value="ECO:0007669"/>
    <property type="project" value="TreeGrafter"/>
</dbReference>
<gene>
    <name evidence="2" type="ORF">GRI89_07990</name>
</gene>
<dbReference type="RefSeq" id="WP_159793955.1">
    <property type="nucleotide sequence ID" value="NZ_WTYM01000035.1"/>
</dbReference>
<dbReference type="GO" id="GO:0016791">
    <property type="term" value="F:phosphatase activity"/>
    <property type="evidence" value="ECO:0007669"/>
    <property type="project" value="TreeGrafter"/>
</dbReference>
<feature type="domain" description="Calcineurin-like phosphoesterase" evidence="1">
    <location>
        <begin position="23"/>
        <end position="215"/>
    </location>
</feature>
<comment type="caution">
    <text evidence="2">The sequence shown here is derived from an EMBL/GenBank/DDBJ whole genome shotgun (WGS) entry which is preliminary data.</text>
</comment>
<accession>A0A6I4SU65</accession>
<evidence type="ECO:0000313" key="3">
    <source>
        <dbReference type="Proteomes" id="UP000433652"/>
    </source>
</evidence>
<organism evidence="2 3">
    <name type="scientific">Croceibacterium salegens</name>
    <dbReference type="NCBI Taxonomy" id="1737568"/>
    <lineage>
        <taxon>Bacteria</taxon>
        <taxon>Pseudomonadati</taxon>
        <taxon>Pseudomonadota</taxon>
        <taxon>Alphaproteobacteria</taxon>
        <taxon>Sphingomonadales</taxon>
        <taxon>Erythrobacteraceae</taxon>
        <taxon>Croceibacterium</taxon>
    </lineage>
</organism>
<dbReference type="AlphaFoldDB" id="A0A6I4SU65"/>
<dbReference type="PANTHER" id="PTHR42850">
    <property type="entry name" value="METALLOPHOSPHOESTERASE"/>
    <property type="match status" value="1"/>
</dbReference>
<dbReference type="PANTHER" id="PTHR42850:SF4">
    <property type="entry name" value="ZINC-DEPENDENT ENDOPOLYPHOSPHATASE"/>
    <property type="match status" value="1"/>
</dbReference>
<dbReference type="OrthoDB" id="9807890at2"/>
<proteinExistence type="predicted"/>
<name>A0A6I4SU65_9SPHN</name>
<dbReference type="EMBL" id="WTYM01000035">
    <property type="protein sequence ID" value="MXO59481.1"/>
    <property type="molecule type" value="Genomic_DNA"/>
</dbReference>
<sequence>MNRYFSRRDRLATTLPTTADEERIYAIGDVHGRLDLLEVLMQRLEQDSRFRDDCPTRLILLGDLIDRGPDSRLLLELAQRAQYECDRVTVLLGNHEDLLLESTFGNAAAQRAWLQHGGAATLRSYGLDVSEMEAASAEEMAAILCEVIGDKALAWMNSLPLYFQSGDYFFCHAGIRPGVPLSRQGRHDLLWIRKKFLSSQRDHGAVVVHGHSETNELVFARNRINVDTAAYRTGVLSAVGLQGTIQWYVSTDRDR</sequence>
<evidence type="ECO:0000259" key="1">
    <source>
        <dbReference type="Pfam" id="PF00149"/>
    </source>
</evidence>
<dbReference type="CDD" id="cd00144">
    <property type="entry name" value="MPP_PPP_family"/>
    <property type="match status" value="1"/>
</dbReference>
<protein>
    <submittedName>
        <fullName evidence="2">Serine/threonine protein phosphatase</fullName>
    </submittedName>
</protein>